<dbReference type="AlphaFoldDB" id="W6RWK5"/>
<dbReference type="PATRIC" id="fig|1216932.3.peg.836"/>
<reference evidence="2 3" key="1">
    <citation type="submission" date="2013-11" db="EMBL/GenBank/DDBJ databases">
        <title>Complete genome sequence of Clostridum sp. M2/40.</title>
        <authorList>
            <person name="Wibberg D."/>
            <person name="Puehler A."/>
            <person name="Schlueter A."/>
        </authorList>
    </citation>
    <scope>NUCLEOTIDE SEQUENCE [LARGE SCALE GENOMIC DNA]</scope>
    <source>
        <strain evidence="3">M2/40</strain>
    </source>
</reference>
<accession>W6RWK5</accession>
<evidence type="ECO:0000256" key="1">
    <source>
        <dbReference type="SAM" id="Phobius"/>
    </source>
</evidence>
<feature type="transmembrane region" description="Helical" evidence="1">
    <location>
        <begin position="107"/>
        <end position="125"/>
    </location>
</feature>
<dbReference type="KEGG" id="clt:CM240_0850"/>
<proteinExistence type="predicted"/>
<dbReference type="RefSeq" id="WP_044036787.1">
    <property type="nucleotide sequence ID" value="NZ_HG917868.1"/>
</dbReference>
<sequence length="216" mass="25712">MIFRKKNKTYYVGERKKDKRIREIPIGLLIVLIFIAIYASAKGSECLLNEMFKDKFHDSIYVNVYGAVIDCIIYSICVILIGNQFINYDKVEWLNDPLRKFHKRKRYLEVIGKIIIVIMVIWQMLLICFNVSDMWEDNYKSVNINISKCKIYSSKFSTRSTTEYYIDISKDLSIELNSTQYYELDKLKEKYPEANINIKYLETTELFLTYEKLDSK</sequence>
<dbReference type="HOGENOM" id="CLU_1275842_0_0_9"/>
<keyword evidence="1" id="KW-0472">Membrane</keyword>
<feature type="transmembrane region" description="Helical" evidence="1">
    <location>
        <begin position="21"/>
        <end position="40"/>
    </location>
</feature>
<dbReference type="Proteomes" id="UP000019426">
    <property type="component" value="Chromosome M2/40_rep1"/>
</dbReference>
<feature type="transmembrane region" description="Helical" evidence="1">
    <location>
        <begin position="60"/>
        <end position="86"/>
    </location>
</feature>
<dbReference type="STRING" id="1216932.CM240_0850"/>
<evidence type="ECO:0000313" key="3">
    <source>
        <dbReference type="Proteomes" id="UP000019426"/>
    </source>
</evidence>
<evidence type="ECO:0000313" key="2">
    <source>
        <dbReference type="EMBL" id="CDM68014.1"/>
    </source>
</evidence>
<keyword evidence="1" id="KW-1133">Transmembrane helix</keyword>
<name>W6RWK5_9CLOT</name>
<protein>
    <submittedName>
        <fullName evidence="2">Putative membrane protein</fullName>
    </submittedName>
</protein>
<gene>
    <name evidence="2" type="ORF">CM240_0850</name>
</gene>
<organism evidence="2 3">
    <name type="scientific">Clostridium bornimense</name>
    <dbReference type="NCBI Taxonomy" id="1216932"/>
    <lineage>
        <taxon>Bacteria</taxon>
        <taxon>Bacillati</taxon>
        <taxon>Bacillota</taxon>
        <taxon>Clostridia</taxon>
        <taxon>Eubacteriales</taxon>
        <taxon>Clostridiaceae</taxon>
        <taxon>Clostridium</taxon>
    </lineage>
</organism>
<keyword evidence="1" id="KW-0812">Transmembrane</keyword>
<dbReference type="EMBL" id="HG917868">
    <property type="protein sequence ID" value="CDM68014.1"/>
    <property type="molecule type" value="Genomic_DNA"/>
</dbReference>
<keyword evidence="3" id="KW-1185">Reference proteome</keyword>